<name>A0ABR3JUJ1_9AGAR</name>
<keyword evidence="3" id="KW-1185">Reference proteome</keyword>
<evidence type="ECO:0000313" key="2">
    <source>
        <dbReference type="EMBL" id="KAL0958813.1"/>
    </source>
</evidence>
<evidence type="ECO:0000313" key="3">
    <source>
        <dbReference type="Proteomes" id="UP001556367"/>
    </source>
</evidence>
<organism evidence="2 3">
    <name type="scientific">Hohenbuehelia grisea</name>
    <dbReference type="NCBI Taxonomy" id="104357"/>
    <lineage>
        <taxon>Eukaryota</taxon>
        <taxon>Fungi</taxon>
        <taxon>Dikarya</taxon>
        <taxon>Basidiomycota</taxon>
        <taxon>Agaricomycotina</taxon>
        <taxon>Agaricomycetes</taxon>
        <taxon>Agaricomycetidae</taxon>
        <taxon>Agaricales</taxon>
        <taxon>Pleurotineae</taxon>
        <taxon>Pleurotaceae</taxon>
        <taxon>Hohenbuehelia</taxon>
    </lineage>
</organism>
<reference evidence="3" key="1">
    <citation type="submission" date="2024-06" db="EMBL/GenBank/DDBJ databases">
        <title>Multi-omics analyses provide insights into the biosynthesis of the anticancer antibiotic pleurotin in Hohenbuehelia grisea.</title>
        <authorList>
            <person name="Weaver J.A."/>
            <person name="Alberti F."/>
        </authorList>
    </citation>
    <scope>NUCLEOTIDE SEQUENCE [LARGE SCALE GENOMIC DNA]</scope>
    <source>
        <strain evidence="3">T-177</strain>
    </source>
</reference>
<feature type="region of interest" description="Disordered" evidence="1">
    <location>
        <begin position="1"/>
        <end position="165"/>
    </location>
</feature>
<evidence type="ECO:0000256" key="1">
    <source>
        <dbReference type="SAM" id="MobiDB-lite"/>
    </source>
</evidence>
<feature type="compositionally biased region" description="Basic and acidic residues" evidence="1">
    <location>
        <begin position="104"/>
        <end position="116"/>
    </location>
</feature>
<proteinExistence type="predicted"/>
<dbReference type="EMBL" id="JASNQZ010000003">
    <property type="protein sequence ID" value="KAL0958813.1"/>
    <property type="molecule type" value="Genomic_DNA"/>
</dbReference>
<gene>
    <name evidence="2" type="ORF">HGRIS_014132</name>
</gene>
<dbReference type="Proteomes" id="UP001556367">
    <property type="component" value="Unassembled WGS sequence"/>
</dbReference>
<comment type="caution">
    <text evidence="2">The sequence shown here is derived from an EMBL/GenBank/DDBJ whole genome shotgun (WGS) entry which is preliminary data.</text>
</comment>
<accession>A0ABR3JUJ1</accession>
<feature type="compositionally biased region" description="Basic and acidic residues" evidence="1">
    <location>
        <begin position="127"/>
        <end position="136"/>
    </location>
</feature>
<protein>
    <submittedName>
        <fullName evidence="2">Uncharacterized protein</fullName>
    </submittedName>
</protein>
<sequence>MSTNSDIEYSHPSAVGAGVQPQTSRAPVDSRIQTDRPDTRSPPPSTAPDGQDYPEQKHAGAVGIGPNFSTKPTMGDKLAGMKEEVKGKVSHNPGLVEQGHKRRTGELKREQRRDDTDPFATPDDGDHELHHEKSHMEQAATVAPEGTDDANMQRRGGAVDRVKHI</sequence>